<evidence type="ECO:0000256" key="1">
    <source>
        <dbReference type="SAM" id="Phobius"/>
    </source>
</evidence>
<feature type="transmembrane region" description="Helical" evidence="1">
    <location>
        <begin position="16"/>
        <end position="41"/>
    </location>
</feature>
<sequence>MKLSQTMSTSPVPRTIAMVATMVAITPVGSIQLPLLLLLFLSSPQRP</sequence>
<reference evidence="2" key="1">
    <citation type="journal article" date="2012" name="PLoS ONE">
        <title>Gene sets for utilization of primary and secondary nutrition supplies in the distal gut of endangered iberian lynx.</title>
        <authorList>
            <person name="Alcaide M."/>
            <person name="Messina E."/>
            <person name="Richter M."/>
            <person name="Bargiela R."/>
            <person name="Peplies J."/>
            <person name="Huws S.A."/>
            <person name="Newbold C.J."/>
            <person name="Golyshin P.N."/>
            <person name="Simon M.A."/>
            <person name="Lopez G."/>
            <person name="Yakimov M.M."/>
            <person name="Ferrer M."/>
        </authorList>
    </citation>
    <scope>NUCLEOTIDE SEQUENCE</scope>
</reference>
<name>J9FEP6_9ZZZZ</name>
<protein>
    <submittedName>
        <fullName evidence="2">Uncharacterized protein</fullName>
    </submittedName>
</protein>
<dbReference type="AlphaFoldDB" id="J9FEP6"/>
<keyword evidence="1" id="KW-1133">Transmembrane helix</keyword>
<keyword evidence="1" id="KW-0472">Membrane</keyword>
<evidence type="ECO:0000313" key="2">
    <source>
        <dbReference type="EMBL" id="EJW92898.1"/>
    </source>
</evidence>
<keyword evidence="1" id="KW-0812">Transmembrane</keyword>
<comment type="caution">
    <text evidence="2">The sequence shown here is derived from an EMBL/GenBank/DDBJ whole genome shotgun (WGS) entry which is preliminary data.</text>
</comment>
<gene>
    <name evidence="2" type="ORF">EVA_18995</name>
</gene>
<dbReference type="EMBL" id="AMCI01007281">
    <property type="protein sequence ID" value="EJW92898.1"/>
    <property type="molecule type" value="Genomic_DNA"/>
</dbReference>
<organism evidence="2">
    <name type="scientific">gut metagenome</name>
    <dbReference type="NCBI Taxonomy" id="749906"/>
    <lineage>
        <taxon>unclassified sequences</taxon>
        <taxon>metagenomes</taxon>
        <taxon>organismal metagenomes</taxon>
    </lineage>
</organism>
<proteinExistence type="predicted"/>
<accession>J9FEP6</accession>